<dbReference type="GO" id="GO:0022625">
    <property type="term" value="C:cytosolic large ribosomal subunit"/>
    <property type="evidence" value="ECO:0007669"/>
    <property type="project" value="TreeGrafter"/>
</dbReference>
<evidence type="ECO:0000256" key="1">
    <source>
        <dbReference type="ARBA" id="ARBA00006227"/>
    </source>
</evidence>
<dbReference type="FunFam" id="3.90.1180.10:FF:000001">
    <property type="entry name" value="50S ribosomal protein L13"/>
    <property type="match status" value="1"/>
</dbReference>
<dbReference type="AlphaFoldDB" id="A0A7V1LJG7"/>
<protein>
    <recommendedName>
        <fullName evidence="5 6">Large ribosomal subunit protein uL13</fullName>
    </recommendedName>
</protein>
<dbReference type="InterPro" id="IPR005822">
    <property type="entry name" value="Ribosomal_uL13"/>
</dbReference>
<dbReference type="PANTHER" id="PTHR11545">
    <property type="entry name" value="RIBOSOMAL PROTEIN L13"/>
    <property type="match status" value="1"/>
</dbReference>
<proteinExistence type="inferred from homology"/>
<evidence type="ECO:0000256" key="4">
    <source>
        <dbReference type="ARBA" id="ARBA00023274"/>
    </source>
</evidence>
<evidence type="ECO:0000313" key="9">
    <source>
        <dbReference type="EMBL" id="HED09156.1"/>
    </source>
</evidence>
<evidence type="ECO:0000256" key="2">
    <source>
        <dbReference type="ARBA" id="ARBA00011838"/>
    </source>
</evidence>
<evidence type="ECO:0000256" key="6">
    <source>
        <dbReference type="HAMAP-Rule" id="MF_01366"/>
    </source>
</evidence>
<organism evidence="9">
    <name type="scientific">Caldithrix abyssi</name>
    <dbReference type="NCBI Taxonomy" id="187145"/>
    <lineage>
        <taxon>Bacteria</taxon>
        <taxon>Pseudomonadati</taxon>
        <taxon>Calditrichota</taxon>
        <taxon>Calditrichia</taxon>
        <taxon>Calditrichales</taxon>
        <taxon>Calditrichaceae</taxon>
        <taxon>Caldithrix</taxon>
    </lineage>
</organism>
<sequence>MKTYSAKKADLDQPRGWFIVDAKGKTLGRLASQVAHVLKGKHKPTYGTHYDMGDFVIVINAEQVRLTGNKMNQKTYFRHSGYPGGEKITPVRLMLQRHPERVVTYAVKGMLPKNSLGRQMLRKLKVYAGGEHPHVAQQPQPLEIKN</sequence>
<keyword evidence="3 6" id="KW-0689">Ribosomal protein</keyword>
<dbReference type="GO" id="GO:0017148">
    <property type="term" value="P:negative regulation of translation"/>
    <property type="evidence" value="ECO:0007669"/>
    <property type="project" value="TreeGrafter"/>
</dbReference>
<evidence type="ECO:0000256" key="3">
    <source>
        <dbReference type="ARBA" id="ARBA00022980"/>
    </source>
</evidence>
<dbReference type="PIRSF" id="PIRSF002181">
    <property type="entry name" value="Ribosomal_L13"/>
    <property type="match status" value="1"/>
</dbReference>
<name>A0A7V1LJG7_CALAY</name>
<evidence type="ECO:0000256" key="7">
    <source>
        <dbReference type="RuleBase" id="RU003877"/>
    </source>
</evidence>
<dbReference type="CDD" id="cd00392">
    <property type="entry name" value="Ribosomal_L13"/>
    <property type="match status" value="1"/>
</dbReference>
<gene>
    <name evidence="6 8" type="primary">rplM</name>
    <name evidence="9" type="ORF">ENJ10_00570</name>
</gene>
<evidence type="ECO:0000256" key="8">
    <source>
        <dbReference type="RuleBase" id="RU003878"/>
    </source>
</evidence>
<dbReference type="HAMAP" id="MF_01366">
    <property type="entry name" value="Ribosomal_uL13"/>
    <property type="match status" value="1"/>
</dbReference>
<dbReference type="EMBL" id="DRLD01000018">
    <property type="protein sequence ID" value="HED09156.1"/>
    <property type="molecule type" value="Genomic_DNA"/>
</dbReference>
<dbReference type="InterPro" id="IPR005823">
    <property type="entry name" value="Ribosomal_uL13_bac-type"/>
</dbReference>
<dbReference type="PROSITE" id="PS00783">
    <property type="entry name" value="RIBOSOMAL_L13"/>
    <property type="match status" value="1"/>
</dbReference>
<reference evidence="9" key="1">
    <citation type="journal article" date="2020" name="mSystems">
        <title>Genome- and Community-Level Interaction Insights into Carbon Utilization and Element Cycling Functions of Hydrothermarchaeota in Hydrothermal Sediment.</title>
        <authorList>
            <person name="Zhou Z."/>
            <person name="Liu Y."/>
            <person name="Xu W."/>
            <person name="Pan J."/>
            <person name="Luo Z.H."/>
            <person name="Li M."/>
        </authorList>
    </citation>
    <scope>NUCLEOTIDE SEQUENCE [LARGE SCALE GENOMIC DNA]</scope>
    <source>
        <strain evidence="9">HyVt-456</strain>
    </source>
</reference>
<evidence type="ECO:0000256" key="5">
    <source>
        <dbReference type="ARBA" id="ARBA00035201"/>
    </source>
</evidence>
<dbReference type="PANTHER" id="PTHR11545:SF2">
    <property type="entry name" value="LARGE RIBOSOMAL SUBUNIT PROTEIN UL13M"/>
    <property type="match status" value="1"/>
</dbReference>
<dbReference type="GO" id="GO:0003729">
    <property type="term" value="F:mRNA binding"/>
    <property type="evidence" value="ECO:0007669"/>
    <property type="project" value="TreeGrafter"/>
</dbReference>
<dbReference type="GO" id="GO:0003735">
    <property type="term" value="F:structural constituent of ribosome"/>
    <property type="evidence" value="ECO:0007669"/>
    <property type="project" value="InterPro"/>
</dbReference>
<dbReference type="InterPro" id="IPR023563">
    <property type="entry name" value="Ribosomal_uL13_CS"/>
</dbReference>
<accession>A0A7V1LJG7</accession>
<dbReference type="Proteomes" id="UP000886005">
    <property type="component" value="Unassembled WGS sequence"/>
</dbReference>
<dbReference type="NCBIfam" id="TIGR01066">
    <property type="entry name" value="rplM_bact"/>
    <property type="match status" value="1"/>
</dbReference>
<dbReference type="InterPro" id="IPR036899">
    <property type="entry name" value="Ribosomal_uL13_sf"/>
</dbReference>
<dbReference type="Pfam" id="PF00572">
    <property type="entry name" value="Ribosomal_L13"/>
    <property type="match status" value="1"/>
</dbReference>
<comment type="function">
    <text evidence="6 8">This protein is one of the early assembly proteins of the 50S ribosomal subunit, although it is not seen to bind rRNA by itself. It is important during the early stages of 50S assembly.</text>
</comment>
<dbReference type="SUPFAM" id="SSF52161">
    <property type="entry name" value="Ribosomal protein L13"/>
    <property type="match status" value="1"/>
</dbReference>
<dbReference type="GO" id="GO:0006412">
    <property type="term" value="P:translation"/>
    <property type="evidence" value="ECO:0007669"/>
    <property type="project" value="UniProtKB-UniRule"/>
</dbReference>
<dbReference type="Gene3D" id="3.90.1180.10">
    <property type="entry name" value="Ribosomal protein L13"/>
    <property type="match status" value="1"/>
</dbReference>
<comment type="similarity">
    <text evidence="1 6 7">Belongs to the universal ribosomal protein uL13 family.</text>
</comment>
<comment type="subunit">
    <text evidence="2 6">Part of the 50S ribosomal subunit.</text>
</comment>
<keyword evidence="4 6" id="KW-0687">Ribonucleoprotein</keyword>
<comment type="caution">
    <text evidence="9">The sequence shown here is derived from an EMBL/GenBank/DDBJ whole genome shotgun (WGS) entry which is preliminary data.</text>
</comment>